<comment type="caution">
    <text evidence="2">The sequence shown here is derived from an EMBL/GenBank/DDBJ whole genome shotgun (WGS) entry which is preliminary data.</text>
</comment>
<keyword evidence="3" id="KW-1185">Reference proteome</keyword>
<evidence type="ECO:0000256" key="1">
    <source>
        <dbReference type="SAM" id="SignalP"/>
    </source>
</evidence>
<feature type="signal peptide" evidence="1">
    <location>
        <begin position="1"/>
        <end position="20"/>
    </location>
</feature>
<protein>
    <submittedName>
        <fullName evidence="2">Uncharacterized protein</fullName>
    </submittedName>
</protein>
<sequence>MMEWRMVEGLLSTLLTLTQAYFTCGSSREAEYFAQQAPDLAESANAPTMAVRALMRKGEIQLCRRQLDAGRDSSFKAAELLQNLPYATIQSSIEQLQALPASKDTKGDENVLLGKLALHSVYEQFRSDMFLSSLAEYTIARPIGMTSDRAVSVAPSTQNILNDLSHAEGFL</sequence>
<dbReference type="OrthoDB" id="2692354at2759"/>
<organism evidence="2 3">
    <name type="scientific">Rhizopogon vesiculosus</name>
    <dbReference type="NCBI Taxonomy" id="180088"/>
    <lineage>
        <taxon>Eukaryota</taxon>
        <taxon>Fungi</taxon>
        <taxon>Dikarya</taxon>
        <taxon>Basidiomycota</taxon>
        <taxon>Agaricomycotina</taxon>
        <taxon>Agaricomycetes</taxon>
        <taxon>Agaricomycetidae</taxon>
        <taxon>Boletales</taxon>
        <taxon>Suillineae</taxon>
        <taxon>Rhizopogonaceae</taxon>
        <taxon>Rhizopogon</taxon>
    </lineage>
</organism>
<name>A0A1J8PLR4_9AGAM</name>
<dbReference type="AlphaFoldDB" id="A0A1J8PLR4"/>
<feature type="chain" id="PRO_5012520903" evidence="1">
    <location>
        <begin position="21"/>
        <end position="171"/>
    </location>
</feature>
<proteinExistence type="predicted"/>
<evidence type="ECO:0000313" key="2">
    <source>
        <dbReference type="EMBL" id="OJA09463.1"/>
    </source>
</evidence>
<gene>
    <name evidence="2" type="ORF">AZE42_11142</name>
</gene>
<dbReference type="Proteomes" id="UP000183567">
    <property type="component" value="Unassembled WGS sequence"/>
</dbReference>
<accession>A0A1J8PLR4</accession>
<evidence type="ECO:0000313" key="3">
    <source>
        <dbReference type="Proteomes" id="UP000183567"/>
    </source>
</evidence>
<keyword evidence="1" id="KW-0732">Signal</keyword>
<dbReference type="EMBL" id="LVVM01005921">
    <property type="protein sequence ID" value="OJA09463.1"/>
    <property type="molecule type" value="Genomic_DNA"/>
</dbReference>
<reference evidence="2 3" key="1">
    <citation type="submission" date="2016-03" db="EMBL/GenBank/DDBJ databases">
        <title>Comparative genomics of the ectomycorrhizal sister species Rhizopogon vinicolor and Rhizopogon vesiculosus (Basidiomycota: Boletales) reveals a divergence of the mating type B locus.</title>
        <authorList>
            <person name="Mujic A.B."/>
            <person name="Kuo A."/>
            <person name="Tritt A."/>
            <person name="Lipzen A."/>
            <person name="Chen C."/>
            <person name="Johnson J."/>
            <person name="Sharma A."/>
            <person name="Barry K."/>
            <person name="Grigoriev I.V."/>
            <person name="Spatafora J.W."/>
        </authorList>
    </citation>
    <scope>NUCLEOTIDE SEQUENCE [LARGE SCALE GENOMIC DNA]</scope>
    <source>
        <strain evidence="2 3">AM-OR11-056</strain>
    </source>
</reference>
<dbReference type="STRING" id="180088.A0A1J8PLR4"/>